<dbReference type="InterPro" id="IPR018721">
    <property type="entry name" value="DUF2252"/>
</dbReference>
<dbReference type="AlphaFoldDB" id="A0A1H6DFK4"/>
<evidence type="ECO:0000313" key="2">
    <source>
        <dbReference type="Proteomes" id="UP000236723"/>
    </source>
</evidence>
<organism evidence="1 2">
    <name type="scientific">Thermomonospora echinospora</name>
    <dbReference type="NCBI Taxonomy" id="1992"/>
    <lineage>
        <taxon>Bacteria</taxon>
        <taxon>Bacillati</taxon>
        <taxon>Actinomycetota</taxon>
        <taxon>Actinomycetes</taxon>
        <taxon>Streptosporangiales</taxon>
        <taxon>Thermomonosporaceae</taxon>
        <taxon>Thermomonospora</taxon>
    </lineage>
</organism>
<dbReference type="Proteomes" id="UP000236723">
    <property type="component" value="Unassembled WGS sequence"/>
</dbReference>
<dbReference type="PANTHER" id="PTHR39441">
    <property type="entry name" value="DUF2252 DOMAIN-CONTAINING PROTEIN"/>
    <property type="match status" value="1"/>
</dbReference>
<dbReference type="RefSeq" id="WP_103941925.1">
    <property type="nucleotide sequence ID" value="NZ_FNVO01000016.1"/>
</dbReference>
<dbReference type="OrthoDB" id="1491115at2"/>
<dbReference type="Pfam" id="PF10009">
    <property type="entry name" value="DUF2252"/>
    <property type="match status" value="1"/>
</dbReference>
<proteinExistence type="predicted"/>
<keyword evidence="2" id="KW-1185">Reference proteome</keyword>
<dbReference type="EMBL" id="FNVO01000016">
    <property type="protein sequence ID" value="SEG83523.1"/>
    <property type="molecule type" value="Genomic_DNA"/>
</dbReference>
<evidence type="ECO:0000313" key="1">
    <source>
        <dbReference type="EMBL" id="SEG83523.1"/>
    </source>
</evidence>
<dbReference type="PANTHER" id="PTHR39441:SF1">
    <property type="entry name" value="DUF2252 DOMAIN-CONTAINING PROTEIN"/>
    <property type="match status" value="1"/>
</dbReference>
<dbReference type="SUPFAM" id="SSF56112">
    <property type="entry name" value="Protein kinase-like (PK-like)"/>
    <property type="match status" value="1"/>
</dbReference>
<gene>
    <name evidence="1" type="ORF">SAMN04489712_11612</name>
</gene>
<name>A0A1H6DFK4_9ACTN</name>
<reference evidence="2" key="1">
    <citation type="submission" date="2016-10" db="EMBL/GenBank/DDBJ databases">
        <authorList>
            <person name="Varghese N."/>
            <person name="Submissions S."/>
        </authorList>
    </citation>
    <scope>NUCLEOTIDE SEQUENCE [LARGE SCALE GENOMIC DNA]</scope>
    <source>
        <strain evidence="2">DSM 43163</strain>
    </source>
</reference>
<sequence length="467" mass="52598">MTWHVPGGAGHDEWEERIIVSIIESLRRREPGQRQGQIVDVLVEAFAELMERSPAEFRRRFRKMASDPFAFYRGSACLYYADIVDDDDPWADERTSRVWIQGDLHAQNFGTYMNDDGVFVFDVNDFDEAYVGHFTWDIKRLVASVALLAWTKAISDADIRRMIETYVRAYVDQVRHFHTHHGDSGWALTLDTAEGYVREVLIAALASTRIALLEGKTLVEQHERRFKSGPGVRRLDEAERASVEKAFEDYLDTIPQEKRFSSITYRIKDIIGSSGFGIGSAGLAAYNILVEGRSQALENDVILSMKQGNVAAPSRVVDDPRIRAFFRHHGHRTAVSRRALQANTDPWLGHTEIDGVGYVVQELSPYEEDLDWSGLTEPAEMLPVLADLGRATAKIHCVSDSDSDHELVGFQVEDAIMEVIGRTGEDAFVEAMVDFGTGYAAIVRDDHRLFVDAFRSRQGPLGILWSA</sequence>
<accession>A0A1H6DFK4</accession>
<dbReference type="InterPro" id="IPR011009">
    <property type="entry name" value="Kinase-like_dom_sf"/>
</dbReference>
<protein>
    <submittedName>
        <fullName evidence="1">Uncharacterized conserved protein, DUF2252 family</fullName>
    </submittedName>
</protein>